<name>A0A399E5G2_9DEIN</name>
<comment type="caution">
    <text evidence="1">The sequence shown here is derived from an EMBL/GenBank/DDBJ whole genome shotgun (WGS) entry which is preliminary data.</text>
</comment>
<organism evidence="1 2">
    <name type="scientific">Meiothermus taiwanensis</name>
    <dbReference type="NCBI Taxonomy" id="172827"/>
    <lineage>
        <taxon>Bacteria</taxon>
        <taxon>Thermotogati</taxon>
        <taxon>Deinococcota</taxon>
        <taxon>Deinococci</taxon>
        <taxon>Thermales</taxon>
        <taxon>Thermaceae</taxon>
        <taxon>Meiothermus</taxon>
    </lineage>
</organism>
<dbReference type="RefSeq" id="WP_043983432.1">
    <property type="nucleotide sequence ID" value="NZ_JBHSXZ010000088.1"/>
</dbReference>
<dbReference type="AlphaFoldDB" id="A0A399E5G2"/>
<proteinExistence type="predicted"/>
<evidence type="ECO:0000313" key="2">
    <source>
        <dbReference type="Proteomes" id="UP000266089"/>
    </source>
</evidence>
<evidence type="ECO:0000313" key="1">
    <source>
        <dbReference type="EMBL" id="RIH79168.1"/>
    </source>
</evidence>
<accession>A0A399E5G2</accession>
<dbReference type="Proteomes" id="UP000266089">
    <property type="component" value="Unassembled WGS sequence"/>
</dbReference>
<dbReference type="EMBL" id="QWKX01000008">
    <property type="protein sequence ID" value="RIH79168.1"/>
    <property type="molecule type" value="Genomic_DNA"/>
</dbReference>
<protein>
    <submittedName>
        <fullName evidence="1">Uncharacterized protein</fullName>
    </submittedName>
</protein>
<sequence>MATICLYETPGTGKNWFGAGGIYDVICEYALAHPSVQALPEFAKAIEDSLWYRGLELYEHDQVAIKAFTEAVGDLLRYIASPEGKARWGEYHPVILEAVQILYDLLLDYDPERYK</sequence>
<gene>
    <name evidence="1" type="ORF">Mcate_00519</name>
</gene>
<reference evidence="1 2" key="1">
    <citation type="submission" date="2018-08" db="EMBL/GenBank/DDBJ databases">
        <title>Meiothermus cateniformans JCM 15151 genome sequencing project.</title>
        <authorList>
            <person name="Da Costa M.S."/>
            <person name="Albuquerque L."/>
            <person name="Raposo P."/>
            <person name="Froufe H.J.C."/>
            <person name="Barroso C.S."/>
            <person name="Egas C."/>
        </authorList>
    </citation>
    <scope>NUCLEOTIDE SEQUENCE [LARGE SCALE GENOMIC DNA]</scope>
    <source>
        <strain evidence="1 2">JCM 15151</strain>
    </source>
</reference>